<evidence type="ECO:0000256" key="1">
    <source>
        <dbReference type="ARBA" id="ARBA00006987"/>
    </source>
</evidence>
<protein>
    <submittedName>
        <fullName evidence="3">Tripartite tricarboxylate transporter substrate binding protein</fullName>
    </submittedName>
</protein>
<dbReference type="Gene3D" id="3.40.190.10">
    <property type="entry name" value="Periplasmic binding protein-like II"/>
    <property type="match status" value="1"/>
</dbReference>
<sequence length="323" mass="34628">MNSKKLSSLLAGGLALLFSGAGAAQAPSYPSHPIRIIVPYQAGGSTDTVIRRFAEMVAPKLGQSIIIENKGGAGATMGAREIAKAKPDGYTLAILPSPVFRLPHIQDAGYDPLKDFTYIMMLSGYTLGVAVKADSPFKTWEDFIAAAKSRTKEITYGTASVGSASNVMMEQIAERYGVKWTHVPYQGETGVIQAVMGDFVDAYAGSSTIVPMVESGKMRVLVTWGEKRSAIYPGVPTLHELAPDIPPVYAPFGIAAPKGISKEVMAKLSGVFEEVVKSPQFTEVLQKYGQEPVYMNSADYAAYAEKTFAEEAKIVKQLGLKSN</sequence>
<feature type="chain" id="PRO_5033005262" evidence="2">
    <location>
        <begin position="24"/>
        <end position="323"/>
    </location>
</feature>
<accession>A0A853G5V3</accession>
<evidence type="ECO:0000256" key="2">
    <source>
        <dbReference type="SAM" id="SignalP"/>
    </source>
</evidence>
<dbReference type="Pfam" id="PF03401">
    <property type="entry name" value="TctC"/>
    <property type="match status" value="1"/>
</dbReference>
<dbReference type="InterPro" id="IPR042100">
    <property type="entry name" value="Bug_dom1"/>
</dbReference>
<dbReference type="PIRSF" id="PIRSF017082">
    <property type="entry name" value="YflP"/>
    <property type="match status" value="1"/>
</dbReference>
<dbReference type="AlphaFoldDB" id="A0A853G5V3"/>
<name>A0A853G5V3_9BURK</name>
<dbReference type="PANTHER" id="PTHR42928:SF5">
    <property type="entry name" value="BLR1237 PROTEIN"/>
    <property type="match status" value="1"/>
</dbReference>
<dbReference type="EMBL" id="JACCEM010000006">
    <property type="protein sequence ID" value="NYT50061.1"/>
    <property type="molecule type" value="Genomic_DNA"/>
</dbReference>
<evidence type="ECO:0000313" key="3">
    <source>
        <dbReference type="EMBL" id="NYT50061.1"/>
    </source>
</evidence>
<comment type="similarity">
    <text evidence="1">Belongs to the UPF0065 (bug) family.</text>
</comment>
<dbReference type="Proteomes" id="UP000559809">
    <property type="component" value="Unassembled WGS sequence"/>
</dbReference>
<dbReference type="InterPro" id="IPR005064">
    <property type="entry name" value="BUG"/>
</dbReference>
<dbReference type="RefSeq" id="WP_180155653.1">
    <property type="nucleotide sequence ID" value="NZ_JACCEM010000006.1"/>
</dbReference>
<dbReference type="Gene3D" id="3.40.190.150">
    <property type="entry name" value="Bordetella uptake gene, domain 1"/>
    <property type="match status" value="1"/>
</dbReference>
<comment type="caution">
    <text evidence="3">The sequence shown here is derived from an EMBL/GenBank/DDBJ whole genome shotgun (WGS) entry which is preliminary data.</text>
</comment>
<gene>
    <name evidence="3" type="ORF">H0A72_12145</name>
</gene>
<evidence type="ECO:0000313" key="4">
    <source>
        <dbReference type="Proteomes" id="UP000559809"/>
    </source>
</evidence>
<keyword evidence="2" id="KW-0732">Signal</keyword>
<dbReference type="CDD" id="cd07012">
    <property type="entry name" value="PBP2_Bug_TTT"/>
    <property type="match status" value="1"/>
</dbReference>
<feature type="signal peptide" evidence="2">
    <location>
        <begin position="1"/>
        <end position="23"/>
    </location>
</feature>
<organism evidence="3 4">
    <name type="scientific">Parapusillimonas granuli</name>
    <dbReference type="NCBI Taxonomy" id="380911"/>
    <lineage>
        <taxon>Bacteria</taxon>
        <taxon>Pseudomonadati</taxon>
        <taxon>Pseudomonadota</taxon>
        <taxon>Betaproteobacteria</taxon>
        <taxon>Burkholderiales</taxon>
        <taxon>Alcaligenaceae</taxon>
        <taxon>Parapusillimonas</taxon>
    </lineage>
</organism>
<keyword evidence="4" id="KW-1185">Reference proteome</keyword>
<reference evidence="3 4" key="1">
    <citation type="submission" date="2020-07" db="EMBL/GenBank/DDBJ databases">
        <title>Taxonomic revisions and descriptions of new bacterial species based on genomic comparisons in the high-G+C-content subgroup of the family Alcaligenaceae.</title>
        <authorList>
            <person name="Szabo A."/>
            <person name="Felfoldi T."/>
        </authorList>
    </citation>
    <scope>NUCLEOTIDE SEQUENCE [LARGE SCALE GENOMIC DNA]</scope>
    <source>
        <strain evidence="3 4">LMG 24012</strain>
    </source>
</reference>
<dbReference type="PANTHER" id="PTHR42928">
    <property type="entry name" value="TRICARBOXYLATE-BINDING PROTEIN"/>
    <property type="match status" value="1"/>
</dbReference>
<dbReference type="SUPFAM" id="SSF53850">
    <property type="entry name" value="Periplasmic binding protein-like II"/>
    <property type="match status" value="1"/>
</dbReference>
<proteinExistence type="inferred from homology"/>